<dbReference type="Proteomes" id="UP000077202">
    <property type="component" value="Unassembled WGS sequence"/>
</dbReference>
<name>A0A176VTV1_MARPO</name>
<dbReference type="PANTHER" id="PTHR33492">
    <property type="entry name" value="OSJNBA0043A12.37 PROTEIN-RELATED"/>
    <property type="match status" value="1"/>
</dbReference>
<evidence type="ECO:0000313" key="4">
    <source>
        <dbReference type="EMBL" id="OAE23306.1"/>
    </source>
</evidence>
<dbReference type="EMBL" id="AP019872">
    <property type="protein sequence ID" value="BBN17042.1"/>
    <property type="molecule type" value="Genomic_DNA"/>
</dbReference>
<dbReference type="Proteomes" id="UP001162541">
    <property type="component" value="Chromosome 7"/>
</dbReference>
<evidence type="ECO:0000259" key="2">
    <source>
        <dbReference type="Pfam" id="PF13837"/>
    </source>
</evidence>
<gene>
    <name evidence="4" type="ORF">AXG93_1713s1060</name>
    <name evidence="3" type="ORF">Mp_7g11500</name>
</gene>
<evidence type="ECO:0000313" key="5">
    <source>
        <dbReference type="Proteomes" id="UP000077202"/>
    </source>
</evidence>
<dbReference type="InterPro" id="IPR044822">
    <property type="entry name" value="Myb_DNA-bind_4"/>
</dbReference>
<sequence length="302" mass="33606">MAGYDPTTPGGMSQDNAVMVLAAGSMGDSDNPKNRSHRKGMWTVAELLVMQASRREDFERQAKGGIGEKHRSAQERWRWIEDQCWAQGVKRSAAQCQDKWECIAAEFKKVNDYEKAIPPGQPSYWQMGSDDKKKYKLPPNFHEEVFLALRDWYGKTNLRSIEPVTILFDTPAPSRAGGTDLITGGFHGNSAAANLDFSGSPGGESDENDTGRSSKRRKSMIKMADSLAAVLERNNKNMVAALRESEKRKDIRHQKTLDFEREKLKATMELQLQLGNGYIGALAKIGDGLDKIGSAMWAHGRP</sequence>
<dbReference type="Pfam" id="PF13837">
    <property type="entry name" value="Myb_DNA-bind_4"/>
    <property type="match status" value="1"/>
</dbReference>
<accession>A0A176VTV1</accession>
<evidence type="ECO:0000313" key="3">
    <source>
        <dbReference type="EMBL" id="BBN17042.1"/>
    </source>
</evidence>
<feature type="domain" description="Myb/SANT-like DNA-binding" evidence="2">
    <location>
        <begin position="41"/>
        <end position="127"/>
    </location>
</feature>
<reference evidence="4 5" key="1">
    <citation type="submission" date="2016-03" db="EMBL/GenBank/DDBJ databases">
        <title>Mechanisms controlling the formation of the plant cell surface in tip-growing cells are functionally conserved among land plants.</title>
        <authorList>
            <person name="Honkanen S."/>
            <person name="Jones V.A."/>
            <person name="Morieri G."/>
            <person name="Champion C."/>
            <person name="Hetherington A.J."/>
            <person name="Kelly S."/>
            <person name="Saint-Marcoux D."/>
            <person name="Proust H."/>
            <person name="Prescott H."/>
            <person name="Dolan L."/>
        </authorList>
    </citation>
    <scope>NUCLEOTIDE SEQUENCE [LARGE SCALE GENOMIC DNA]</scope>
    <source>
        <strain evidence="5">cv. Tak-1 and cv. Tak-2</strain>
        <tissue evidence="4">Whole gametophyte</tissue>
    </source>
</reference>
<evidence type="ECO:0000313" key="6">
    <source>
        <dbReference type="Proteomes" id="UP001162541"/>
    </source>
</evidence>
<reference evidence="3" key="2">
    <citation type="journal article" date="2019" name="Curr. Biol.">
        <title>Chromatin organization in early land plants reveals an ancestral association between H3K27me3, transposons, and constitutive heterochromatin.</title>
        <authorList>
            <person name="Montgomery S.A."/>
            <person name="Tanizawa Y."/>
            <person name="Galik B."/>
            <person name="Wang N."/>
            <person name="Ito T."/>
            <person name="Mochizuki T."/>
            <person name="Akimcheva S."/>
            <person name="Bowman J."/>
            <person name="Cognat V."/>
            <person name="Drouard L."/>
            <person name="Ekker H."/>
            <person name="Houng S."/>
            <person name="Kohchi T."/>
            <person name="Lin S."/>
            <person name="Liu L.D."/>
            <person name="Nakamura Y."/>
            <person name="Valeeva L.R."/>
            <person name="Shakirov E.V."/>
            <person name="Shippen D.E."/>
            <person name="Wei W."/>
            <person name="Yagura M."/>
            <person name="Yamaoka S."/>
            <person name="Yamato K.T."/>
            <person name="Liu C."/>
            <person name="Berger F."/>
        </authorList>
    </citation>
    <scope>NUCLEOTIDE SEQUENCE [LARGE SCALE GENOMIC DNA]</scope>
    <source>
        <strain evidence="3">Tak-1</strain>
    </source>
</reference>
<keyword evidence="5" id="KW-1185">Reference proteome</keyword>
<evidence type="ECO:0000256" key="1">
    <source>
        <dbReference type="SAM" id="MobiDB-lite"/>
    </source>
</evidence>
<feature type="region of interest" description="Disordered" evidence="1">
    <location>
        <begin position="193"/>
        <end position="218"/>
    </location>
</feature>
<proteinExistence type="predicted"/>
<reference evidence="6" key="3">
    <citation type="journal article" date="2020" name="Curr. Biol.">
        <title>Chromatin organization in early land plants reveals an ancestral association between H3K27me3, transposons, and constitutive heterochromatin.</title>
        <authorList>
            <person name="Montgomery S.A."/>
            <person name="Tanizawa Y."/>
            <person name="Galik B."/>
            <person name="Wang N."/>
            <person name="Ito T."/>
            <person name="Mochizuki T."/>
            <person name="Akimcheva S."/>
            <person name="Bowman J.L."/>
            <person name="Cognat V."/>
            <person name="Marechal-Drouard L."/>
            <person name="Ekker H."/>
            <person name="Hong S.F."/>
            <person name="Kohchi T."/>
            <person name="Lin S.S."/>
            <person name="Liu L.D."/>
            <person name="Nakamura Y."/>
            <person name="Valeeva L.R."/>
            <person name="Shakirov E.V."/>
            <person name="Shippen D.E."/>
            <person name="Wei W.L."/>
            <person name="Yagura M."/>
            <person name="Yamaoka S."/>
            <person name="Yamato K.T."/>
            <person name="Liu C."/>
            <person name="Berger F."/>
        </authorList>
    </citation>
    <scope>NUCLEOTIDE SEQUENCE [LARGE SCALE GENOMIC DNA]</scope>
    <source>
        <strain evidence="6">Tak-1</strain>
    </source>
</reference>
<dbReference type="PANTHER" id="PTHR33492:SF20">
    <property type="entry name" value="MYB_SANT-LIKE DNA-BINDING DOMAIN-CONTAINING PROTEIN"/>
    <property type="match status" value="1"/>
</dbReference>
<dbReference type="AlphaFoldDB" id="A0A176VTV1"/>
<dbReference type="EMBL" id="LVLJ01002890">
    <property type="protein sequence ID" value="OAE23306.1"/>
    <property type="molecule type" value="Genomic_DNA"/>
</dbReference>
<protein>
    <recommendedName>
        <fullName evidence="2">Myb/SANT-like DNA-binding domain-containing protein</fullName>
    </recommendedName>
</protein>
<dbReference type="Gene3D" id="1.10.10.60">
    <property type="entry name" value="Homeodomain-like"/>
    <property type="match status" value="1"/>
</dbReference>
<organism evidence="4 5">
    <name type="scientific">Marchantia polymorpha subsp. ruderalis</name>
    <dbReference type="NCBI Taxonomy" id="1480154"/>
    <lineage>
        <taxon>Eukaryota</taxon>
        <taxon>Viridiplantae</taxon>
        <taxon>Streptophyta</taxon>
        <taxon>Embryophyta</taxon>
        <taxon>Marchantiophyta</taxon>
        <taxon>Marchantiopsida</taxon>
        <taxon>Marchantiidae</taxon>
        <taxon>Marchantiales</taxon>
        <taxon>Marchantiaceae</taxon>
        <taxon>Marchantia</taxon>
    </lineage>
</organism>